<organism evidence="1">
    <name type="scientific">Flavobacterium columnare</name>
    <dbReference type="NCBI Taxonomy" id="996"/>
    <lineage>
        <taxon>Bacteria</taxon>
        <taxon>Pseudomonadati</taxon>
        <taxon>Bacteroidota</taxon>
        <taxon>Flavobacteriia</taxon>
        <taxon>Flavobacteriales</taxon>
        <taxon>Flavobacteriaceae</taxon>
        <taxon>Flavobacterium</taxon>
    </lineage>
</organism>
<sequence>MAYKSIIGGKLIVTAKEGINHYAKEDIIINSNKTINLKGEEKGVSYGEPEVFKNDSENFDVSLSINKKQSTFVPLGILDFENNYENRFFVFDYSLKMTNLDSLNFQILNENGEQIYQVTNLPPIVITAQKTPKLFSKIKAETPPLDPIKPIKTFDIQKLIDDYLYPDLTHIGNYCILWDGFNNDEIYDSTWFDGKKLKAKITAKKGSTTKVQEIEFETTRKEVDWVDVKIDKKTKRIDVTLRVNLKDGGANGLDCKQALKGMRDNTHWVTECPWDDIPTNVIQPNKPIIKQRTRSFKDLEKLAIDGLNYHWGRNKNHTVAKDVKINGVSFEVYVKSQNCNNKALNEVDLVFNTNGGWDRSGNPGVLAKISYNVGYIEYSNGWGYQITNNEDSEFKETAAHEIGHSILKDYGGVTYSWQHKGTSYLLLQDKKPTPDNSRIEIFFQNSIHIDASPNTLGEYYPTSGEIDLMKYYHSLDPNNKLVSRPDSKRTIAAEKDVLSLIWLTKLKFL</sequence>
<accession>A0AA94F1F5</accession>
<gene>
    <name evidence="1" type="ORF">EJB19_13740</name>
</gene>
<comment type="caution">
    <text evidence="1">The sequence shown here is derived from an EMBL/GenBank/DDBJ whole genome shotgun (WGS) entry which is preliminary data.</text>
</comment>
<protein>
    <submittedName>
        <fullName evidence="1">Uncharacterized protein</fullName>
    </submittedName>
</protein>
<dbReference type="AlphaFoldDB" id="A0AA94F1F5"/>
<proteinExistence type="predicted"/>
<reference evidence="1" key="1">
    <citation type="submission" date="2018-12" db="EMBL/GenBank/DDBJ databases">
        <title>Draft genome sequence of Flaovobacterium columnare BGFS27 isolated from channel catfish in Alabama.</title>
        <authorList>
            <person name="Cai W."/>
            <person name="Arias C."/>
        </authorList>
    </citation>
    <scope>NUCLEOTIDE SEQUENCE [LARGE SCALE GENOMIC DNA]</scope>
    <source>
        <strain evidence="1">BGFS27</strain>
    </source>
</reference>
<evidence type="ECO:0000313" key="1">
    <source>
        <dbReference type="EMBL" id="RVU87358.1"/>
    </source>
</evidence>
<dbReference type="EMBL" id="RWGX01000005">
    <property type="protein sequence ID" value="RVU87358.1"/>
    <property type="molecule type" value="Genomic_DNA"/>
</dbReference>
<name>A0AA94F1F5_9FLAO</name>
<dbReference type="RefSeq" id="WP_127822383.1">
    <property type="nucleotide sequence ID" value="NZ_RWGX02000009.1"/>
</dbReference>